<accession>A0A917TSK9</accession>
<dbReference type="EMBL" id="BMLG01000009">
    <property type="protein sequence ID" value="GGM33179.1"/>
    <property type="molecule type" value="Genomic_DNA"/>
</dbReference>
<feature type="domain" description="DUF4097" evidence="1">
    <location>
        <begin position="47"/>
        <end position="182"/>
    </location>
</feature>
<name>A0A917TSK9_9BACI</name>
<dbReference type="Pfam" id="PF13349">
    <property type="entry name" value="DUF4097"/>
    <property type="match status" value="2"/>
</dbReference>
<dbReference type="AlphaFoldDB" id="A0A917TSK9"/>
<dbReference type="Proteomes" id="UP000618460">
    <property type="component" value="Unassembled WGS sequence"/>
</dbReference>
<organism evidence="2 3">
    <name type="scientific">Paraliobacillus quinghaiensis</name>
    <dbReference type="NCBI Taxonomy" id="470815"/>
    <lineage>
        <taxon>Bacteria</taxon>
        <taxon>Bacillati</taxon>
        <taxon>Bacillota</taxon>
        <taxon>Bacilli</taxon>
        <taxon>Bacillales</taxon>
        <taxon>Bacillaceae</taxon>
        <taxon>Paraliobacillus</taxon>
    </lineage>
</organism>
<feature type="domain" description="DUF4097" evidence="1">
    <location>
        <begin position="187"/>
        <end position="278"/>
    </location>
</feature>
<keyword evidence="3" id="KW-1185">Reference proteome</keyword>
<reference evidence="2" key="2">
    <citation type="submission" date="2020-09" db="EMBL/GenBank/DDBJ databases">
        <authorList>
            <person name="Sun Q."/>
            <person name="Zhou Y."/>
        </authorList>
    </citation>
    <scope>NUCLEOTIDE SEQUENCE</scope>
    <source>
        <strain evidence="2">CGMCC 1.6333</strain>
    </source>
</reference>
<evidence type="ECO:0000313" key="3">
    <source>
        <dbReference type="Proteomes" id="UP000618460"/>
    </source>
</evidence>
<protein>
    <recommendedName>
        <fullName evidence="1">DUF4097 domain-containing protein</fullName>
    </recommendedName>
</protein>
<gene>
    <name evidence="2" type="ORF">GCM10011351_19040</name>
</gene>
<sequence>MLKKVVLVACLTLVIGLMGIFTFRDRIFTIGAQENVTEEQIFNSKDINQIDIEVDVAEVVVEESQDSDIRIFLKGNVSKRMKENIDLDVQKNSNQLEIDLEREKRRWFSFLPFDNHGSLQLTIQLPEKRFEQLGIESNVGEVSVNSGEFTDVIVTTDVGEVLLQDVTSETATVTSNVGEVTVLKAVGSWDIKVDVGEVDLQLKKLENQVTVQSDVGDVSVQIAEVPTDYTLDLSSDIGEVKLTGFDYNNGSGKEIYMEKGSAEPLLEVDSDIGDITVRTP</sequence>
<comment type="caution">
    <text evidence="2">The sequence shown here is derived from an EMBL/GenBank/DDBJ whole genome shotgun (WGS) entry which is preliminary data.</text>
</comment>
<reference evidence="2" key="1">
    <citation type="journal article" date="2014" name="Int. J. Syst. Evol. Microbiol.">
        <title>Complete genome sequence of Corynebacterium casei LMG S-19264T (=DSM 44701T), isolated from a smear-ripened cheese.</title>
        <authorList>
            <consortium name="US DOE Joint Genome Institute (JGI-PGF)"/>
            <person name="Walter F."/>
            <person name="Albersmeier A."/>
            <person name="Kalinowski J."/>
            <person name="Ruckert C."/>
        </authorList>
    </citation>
    <scope>NUCLEOTIDE SEQUENCE</scope>
    <source>
        <strain evidence="2">CGMCC 1.6333</strain>
    </source>
</reference>
<evidence type="ECO:0000259" key="1">
    <source>
        <dbReference type="Pfam" id="PF13349"/>
    </source>
</evidence>
<evidence type="ECO:0000313" key="2">
    <source>
        <dbReference type="EMBL" id="GGM33179.1"/>
    </source>
</evidence>
<proteinExistence type="predicted"/>
<dbReference type="InterPro" id="IPR025164">
    <property type="entry name" value="Toastrack_DUF4097"/>
</dbReference>
<dbReference type="RefSeq" id="WP_162879180.1">
    <property type="nucleotide sequence ID" value="NZ_BMLG01000009.1"/>
</dbReference>